<gene>
    <name evidence="1" type="primary">Vigan.06G086300</name>
    <name evidence="1" type="ORF">VIGAN_06086300</name>
</gene>
<evidence type="ECO:0000313" key="2">
    <source>
        <dbReference type="Proteomes" id="UP000291084"/>
    </source>
</evidence>
<protein>
    <submittedName>
        <fullName evidence="1">Uncharacterized protein</fullName>
    </submittedName>
</protein>
<proteinExistence type="predicted"/>
<keyword evidence="2" id="KW-1185">Reference proteome</keyword>
<evidence type="ECO:0000313" key="1">
    <source>
        <dbReference type="EMBL" id="BAT89797.1"/>
    </source>
</evidence>
<sequence>MKHHGPRKEKVFDGIKTQQQRAQHPAPLLDPALGPRCGVQLPLVEKKKEDCSTGELSVFPARKWYTGISFFWFSLLLEIRRLF</sequence>
<dbReference type="EMBL" id="AP015039">
    <property type="protein sequence ID" value="BAT89797.1"/>
    <property type="molecule type" value="Genomic_DNA"/>
</dbReference>
<organism evidence="1 2">
    <name type="scientific">Vigna angularis var. angularis</name>
    <dbReference type="NCBI Taxonomy" id="157739"/>
    <lineage>
        <taxon>Eukaryota</taxon>
        <taxon>Viridiplantae</taxon>
        <taxon>Streptophyta</taxon>
        <taxon>Embryophyta</taxon>
        <taxon>Tracheophyta</taxon>
        <taxon>Spermatophyta</taxon>
        <taxon>Magnoliopsida</taxon>
        <taxon>eudicotyledons</taxon>
        <taxon>Gunneridae</taxon>
        <taxon>Pentapetalae</taxon>
        <taxon>rosids</taxon>
        <taxon>fabids</taxon>
        <taxon>Fabales</taxon>
        <taxon>Fabaceae</taxon>
        <taxon>Papilionoideae</taxon>
        <taxon>50 kb inversion clade</taxon>
        <taxon>NPAAA clade</taxon>
        <taxon>indigoferoid/millettioid clade</taxon>
        <taxon>Phaseoleae</taxon>
        <taxon>Vigna</taxon>
    </lineage>
</organism>
<reference evidence="1 2" key="1">
    <citation type="journal article" date="2015" name="Sci. Rep.">
        <title>The power of single molecule real-time sequencing technology in the de novo assembly of a eukaryotic genome.</title>
        <authorList>
            <person name="Sakai H."/>
            <person name="Naito K."/>
            <person name="Ogiso-Tanaka E."/>
            <person name="Takahashi Y."/>
            <person name="Iseki K."/>
            <person name="Muto C."/>
            <person name="Satou K."/>
            <person name="Teruya K."/>
            <person name="Shiroma A."/>
            <person name="Shimoji M."/>
            <person name="Hirano T."/>
            <person name="Itoh T."/>
            <person name="Kaga A."/>
            <person name="Tomooka N."/>
        </authorList>
    </citation>
    <scope>NUCLEOTIDE SEQUENCE [LARGE SCALE GENOMIC DNA]</scope>
    <source>
        <strain evidence="2">cv. Shumari</strain>
    </source>
</reference>
<dbReference type="Proteomes" id="UP000291084">
    <property type="component" value="Chromosome 6"/>
</dbReference>
<name>A0A0S3SAH4_PHAAN</name>
<accession>A0A0S3SAH4</accession>
<dbReference type="AlphaFoldDB" id="A0A0S3SAH4"/>